<feature type="region of interest" description="Disordered" evidence="16">
    <location>
        <begin position="725"/>
        <end position="768"/>
    </location>
</feature>
<protein>
    <recommendedName>
        <fullName evidence="6 15">Protein disulfide-isomerase</fullName>
        <ecNumber evidence="6 15">5.3.4.1</ecNumber>
    </recommendedName>
</protein>
<dbReference type="GO" id="GO:0003756">
    <property type="term" value="F:protein disulfide isomerase activity"/>
    <property type="evidence" value="ECO:0007669"/>
    <property type="project" value="UniProtKB-EC"/>
</dbReference>
<dbReference type="OrthoDB" id="427280at2759"/>
<evidence type="ECO:0000256" key="13">
    <source>
        <dbReference type="PIRSR" id="PIRSR605792-51"/>
    </source>
</evidence>
<proteinExistence type="inferred from homology"/>
<dbReference type="Pfam" id="PF00857">
    <property type="entry name" value="Isochorismatase"/>
    <property type="match status" value="1"/>
</dbReference>
<dbReference type="InterPro" id="IPR036380">
    <property type="entry name" value="Isochorismatase-like_sf"/>
</dbReference>
<dbReference type="Pfam" id="PF13848">
    <property type="entry name" value="Thioredoxin_6"/>
    <property type="match status" value="1"/>
</dbReference>
<keyword evidence="7" id="KW-0732">Signal</keyword>
<dbReference type="CDD" id="cd02982">
    <property type="entry name" value="PDI_b'_family"/>
    <property type="match status" value="1"/>
</dbReference>
<dbReference type="Pfam" id="PF00085">
    <property type="entry name" value="Thioredoxin"/>
    <property type="match status" value="2"/>
</dbReference>
<dbReference type="PROSITE" id="PS51352">
    <property type="entry name" value="THIOREDOXIN_2"/>
    <property type="match status" value="2"/>
</dbReference>
<evidence type="ECO:0000256" key="10">
    <source>
        <dbReference type="ARBA" id="ARBA00023157"/>
    </source>
</evidence>
<dbReference type="PANTHER" id="PTHR18929">
    <property type="entry name" value="PROTEIN DISULFIDE ISOMERASE"/>
    <property type="match status" value="1"/>
</dbReference>
<reference evidence="18" key="1">
    <citation type="submission" date="2020-09" db="EMBL/GenBank/DDBJ databases">
        <title>Comparative genome analyses of four rice-infecting Rhizoctonia solani isolates reveal extensive enrichment of homogalacturonan modification genes.</title>
        <authorList>
            <person name="Lee D.-Y."/>
            <person name="Jeon J."/>
            <person name="Kim K.-T."/>
            <person name="Cheong K."/>
            <person name="Song H."/>
            <person name="Choi G."/>
            <person name="Ko J."/>
            <person name="Opiyo S.O."/>
            <person name="Zuo S."/>
            <person name="Madhav S."/>
            <person name="Lee Y.-H."/>
            <person name="Wang G.-L."/>
        </authorList>
    </citation>
    <scope>NUCLEOTIDE SEQUENCE</scope>
    <source>
        <strain evidence="18">AG1-IA WGL</strain>
    </source>
</reference>
<feature type="disulfide bond" description="Redox-active" evidence="13">
    <location>
        <begin position="645"/>
        <end position="648"/>
    </location>
</feature>
<evidence type="ECO:0000256" key="3">
    <source>
        <dbReference type="ARBA" id="ARBA00004319"/>
    </source>
</evidence>
<dbReference type="GO" id="GO:0034976">
    <property type="term" value="P:response to endoplasmic reticulum stress"/>
    <property type="evidence" value="ECO:0007669"/>
    <property type="project" value="TreeGrafter"/>
</dbReference>
<comment type="caution">
    <text evidence="18">The sequence shown here is derived from an EMBL/GenBank/DDBJ whole genome shotgun (WGS) entry which is preliminary data.</text>
</comment>
<dbReference type="PANTHER" id="PTHR18929:SF132">
    <property type="entry name" value="PROTEIN DISULFIDE-ISOMERASE A3"/>
    <property type="match status" value="1"/>
</dbReference>
<dbReference type="FunFam" id="3.40.30.10:FF:000027">
    <property type="entry name" value="protein disulfide-isomerase A2"/>
    <property type="match status" value="1"/>
</dbReference>
<evidence type="ECO:0000256" key="5">
    <source>
        <dbReference type="ARBA" id="ARBA00006347"/>
    </source>
</evidence>
<feature type="compositionally biased region" description="Low complexity" evidence="16">
    <location>
        <begin position="737"/>
        <end position="754"/>
    </location>
</feature>
<dbReference type="InterPro" id="IPR013766">
    <property type="entry name" value="Thioredoxin_domain"/>
</dbReference>
<keyword evidence="12 13" id="KW-0676">Redox-active center</keyword>
<dbReference type="FunFam" id="3.40.30.10:FF:000017">
    <property type="entry name" value="Protein disulfide-isomerase A4"/>
    <property type="match status" value="1"/>
</dbReference>
<dbReference type="EMBL" id="JACYCD010000048">
    <property type="protein sequence ID" value="KAF8709685.1"/>
    <property type="molecule type" value="Genomic_DNA"/>
</dbReference>
<keyword evidence="8" id="KW-0677">Repeat</keyword>
<dbReference type="CDD" id="cd02995">
    <property type="entry name" value="PDI_a_PDI_a'_C"/>
    <property type="match status" value="1"/>
</dbReference>
<evidence type="ECO:0000256" key="6">
    <source>
        <dbReference type="ARBA" id="ARBA00012723"/>
    </source>
</evidence>
<dbReference type="AlphaFoldDB" id="A0A8H7HWP0"/>
<comment type="subcellular location">
    <subcellularLocation>
        <location evidence="3">Endoplasmic reticulum lumen</location>
    </subcellularLocation>
</comment>
<name>A0A8H7HWP0_9AGAM</name>
<dbReference type="InterPro" id="IPR005792">
    <property type="entry name" value="Prot_disulphide_isomerase"/>
</dbReference>
<gene>
    <name evidence="18" type="ORF">RHS03_03091</name>
</gene>
<organism evidence="18 19">
    <name type="scientific">Rhizoctonia solani</name>
    <dbReference type="NCBI Taxonomy" id="456999"/>
    <lineage>
        <taxon>Eukaryota</taxon>
        <taxon>Fungi</taxon>
        <taxon>Dikarya</taxon>
        <taxon>Basidiomycota</taxon>
        <taxon>Agaricomycotina</taxon>
        <taxon>Agaricomycetes</taxon>
        <taxon>Cantharellales</taxon>
        <taxon>Ceratobasidiaceae</taxon>
        <taxon>Rhizoctonia</taxon>
    </lineage>
</organism>
<dbReference type="SUPFAM" id="SSF52499">
    <property type="entry name" value="Isochorismatase-like hydrolases"/>
    <property type="match status" value="1"/>
</dbReference>
<comment type="function">
    <text evidence="2">Participates in the folding of proteins containing disulfide bonds, may be involved in glycosylation, prolyl hydroxylation and triglyceride transfer.</text>
</comment>
<dbReference type="GO" id="GO:0005788">
    <property type="term" value="C:endoplasmic reticulum lumen"/>
    <property type="evidence" value="ECO:0007669"/>
    <property type="project" value="UniProtKB-SubCell"/>
</dbReference>
<keyword evidence="10 13" id="KW-1015">Disulfide bond</keyword>
<evidence type="ECO:0000256" key="9">
    <source>
        <dbReference type="ARBA" id="ARBA00022824"/>
    </source>
</evidence>
<evidence type="ECO:0000256" key="16">
    <source>
        <dbReference type="SAM" id="MobiDB-lite"/>
    </source>
</evidence>
<evidence type="ECO:0000256" key="7">
    <source>
        <dbReference type="ARBA" id="ARBA00022729"/>
    </source>
</evidence>
<comment type="similarity">
    <text evidence="5 14">Belongs to the protein disulfide isomerase family.</text>
</comment>
<dbReference type="CDD" id="cd02961">
    <property type="entry name" value="PDI_a_family"/>
    <property type="match status" value="1"/>
</dbReference>
<evidence type="ECO:0000256" key="1">
    <source>
        <dbReference type="ARBA" id="ARBA00001182"/>
    </source>
</evidence>
<feature type="domain" description="Thioredoxin" evidence="17">
    <location>
        <begin position="264"/>
        <end position="382"/>
    </location>
</feature>
<comment type="catalytic activity">
    <reaction evidence="1 15">
        <text>Catalyzes the rearrangement of -S-S- bonds in proteins.</text>
        <dbReference type="EC" id="5.3.4.1"/>
    </reaction>
</comment>
<dbReference type="Gene3D" id="3.40.30.10">
    <property type="entry name" value="Glutaredoxin"/>
    <property type="match status" value="4"/>
</dbReference>
<accession>A0A8H7HWP0</accession>
<evidence type="ECO:0000256" key="15">
    <source>
        <dbReference type="RuleBase" id="RU361130"/>
    </source>
</evidence>
<dbReference type="NCBIfam" id="TIGR01126">
    <property type="entry name" value="pdi_dom"/>
    <property type="match status" value="2"/>
</dbReference>
<evidence type="ECO:0000259" key="17">
    <source>
        <dbReference type="PROSITE" id="PS51352"/>
    </source>
</evidence>
<evidence type="ECO:0000256" key="8">
    <source>
        <dbReference type="ARBA" id="ARBA00022737"/>
    </source>
</evidence>
<dbReference type="PROSITE" id="PS00194">
    <property type="entry name" value="THIOREDOXIN_1"/>
    <property type="match status" value="2"/>
</dbReference>
<dbReference type="InterPro" id="IPR005788">
    <property type="entry name" value="PDI_thioredoxin-like_dom"/>
</dbReference>
<keyword evidence="11 15" id="KW-0413">Isomerase</keyword>
<evidence type="ECO:0000256" key="14">
    <source>
        <dbReference type="RuleBase" id="RU004208"/>
    </source>
</evidence>
<dbReference type="InterPro" id="IPR017937">
    <property type="entry name" value="Thioredoxin_CS"/>
</dbReference>
<dbReference type="SUPFAM" id="SSF52833">
    <property type="entry name" value="Thioredoxin-like"/>
    <property type="match status" value="4"/>
</dbReference>
<dbReference type="Gene3D" id="3.40.50.850">
    <property type="entry name" value="Isochorismatase-like"/>
    <property type="match status" value="1"/>
</dbReference>
<evidence type="ECO:0000256" key="2">
    <source>
        <dbReference type="ARBA" id="ARBA00002692"/>
    </source>
</evidence>
<feature type="disulfide bond" description="Redox-active" evidence="13">
    <location>
        <begin position="306"/>
        <end position="309"/>
    </location>
</feature>
<evidence type="ECO:0000256" key="12">
    <source>
        <dbReference type="ARBA" id="ARBA00023284"/>
    </source>
</evidence>
<dbReference type="CDD" id="cd02981">
    <property type="entry name" value="PDI_b_family"/>
    <property type="match status" value="1"/>
</dbReference>
<dbReference type="InterPro" id="IPR036249">
    <property type="entry name" value="Thioredoxin-like_sf"/>
</dbReference>
<dbReference type="Proteomes" id="UP000602905">
    <property type="component" value="Unassembled WGS sequence"/>
</dbReference>
<dbReference type="NCBIfam" id="TIGR01130">
    <property type="entry name" value="ER_PDI_fam"/>
    <property type="match status" value="1"/>
</dbReference>
<dbReference type="EC" id="5.3.4.1" evidence="6 15"/>
<evidence type="ECO:0000256" key="4">
    <source>
        <dbReference type="ARBA" id="ARBA00006336"/>
    </source>
</evidence>
<feature type="non-terminal residue" evidence="18">
    <location>
        <position position="1"/>
    </location>
</feature>
<feature type="domain" description="Thioredoxin" evidence="17">
    <location>
        <begin position="595"/>
        <end position="726"/>
    </location>
</feature>
<evidence type="ECO:0000313" key="19">
    <source>
        <dbReference type="Proteomes" id="UP000602905"/>
    </source>
</evidence>
<evidence type="ECO:0000313" key="18">
    <source>
        <dbReference type="EMBL" id="KAF8709685.1"/>
    </source>
</evidence>
<comment type="similarity">
    <text evidence="4">Belongs to the isochorismatase family.</text>
</comment>
<dbReference type="PRINTS" id="PR00421">
    <property type="entry name" value="THIOREDOXIN"/>
</dbReference>
<dbReference type="GO" id="GO:0006457">
    <property type="term" value="P:protein folding"/>
    <property type="evidence" value="ECO:0007669"/>
    <property type="project" value="TreeGrafter"/>
</dbReference>
<sequence>MSLPRIVKANPARTAFFICDLQERIRTSWDVIWKFNDIVYTSNKMLKMAKILSVPVLTTEQHPRVFGSTVPELKYDGLESHLNLGVFSKSKFSMITQEVEEVIKRSDITDVVLMGIESQICITQTTIDLLRMGIDVHVLADGVSSCNREEIPWALARMRQAGAQITTSESMLYQLIGDASGPSFRAFGAAMKEERERSKQVLNSLLGDAQIAVEAYSPSPTKFAYRSNDPLIKRHVRARSASLGEFGNSYSIMRRNDELSNRATSSNKGHPTFVSASDVVDLNNDTFKTTVDGEELILVEFFAPWCGHCKALAPQYEEAATTLKAAGIKLAKVDCTENSDLCQANGVGGYPTLKVFRHGKDKEYSGPRKADGIVSYMKKQALPALSSVTGETHSKFIKDDKVVVVAYVDSDSDDLAKAIKAAAEDHRDDYLFGLATDAAAIKEAGVTAPALVVYKTFDEGRVDLPAASVKSATSESLVSFIKENSVPLLDEISGENYANYAQSGIPLAYLFLDPTESNKDAKVAEFTSVAKKFKGKINFVWIDAIKYAEHGKALNLLEAKWPAFVIDDMANSLKYPHDQSGELTPASVTTLVESYLSGSLKPLLKSEAVPESNDGPVFTLVGSQFEDVIFDDSKDVLAEFYAPWCGHCKRLAPIYDQLGEQYADQKDKLTILKMDATTNDLPASAGFKIAGFPTIKFKPAGSKTFVDYEGDRSLESLTEFIQTNAKNNLTQPKPKPSAAETETAASSTADATSTPVPEATQATTHEEL</sequence>
<evidence type="ECO:0000256" key="11">
    <source>
        <dbReference type="ARBA" id="ARBA00023235"/>
    </source>
</evidence>
<dbReference type="InterPro" id="IPR000868">
    <property type="entry name" value="Isochorismatase-like_dom"/>
</dbReference>
<keyword evidence="9" id="KW-0256">Endoplasmic reticulum</keyword>